<comment type="similarity">
    <text evidence="1">Belongs to the short-chain dehydrogenases/reductases (SDR) family.</text>
</comment>
<dbReference type="Proteomes" id="UP000701801">
    <property type="component" value="Unassembled WGS sequence"/>
</dbReference>
<evidence type="ECO:0000256" key="1">
    <source>
        <dbReference type="ARBA" id="ARBA00006484"/>
    </source>
</evidence>
<gene>
    <name evidence="3" type="ORF">HYALB_00007760</name>
</gene>
<dbReference type="PRINTS" id="PR00081">
    <property type="entry name" value="GDHRDH"/>
</dbReference>
<proteinExistence type="inferred from homology"/>
<dbReference type="SUPFAM" id="SSF51735">
    <property type="entry name" value="NAD(P)-binding Rossmann-fold domains"/>
    <property type="match status" value="1"/>
</dbReference>
<reference evidence="3" key="1">
    <citation type="submission" date="2021-07" db="EMBL/GenBank/DDBJ databases">
        <authorList>
            <person name="Durling M."/>
        </authorList>
    </citation>
    <scope>NUCLEOTIDE SEQUENCE</scope>
</reference>
<dbReference type="InterPro" id="IPR020904">
    <property type="entry name" value="Sc_DH/Rdtase_CS"/>
</dbReference>
<keyword evidence="4" id="KW-1185">Reference proteome</keyword>
<dbReference type="EMBL" id="CAJVRM010000218">
    <property type="protein sequence ID" value="CAG8977428.1"/>
    <property type="molecule type" value="Genomic_DNA"/>
</dbReference>
<dbReference type="PROSITE" id="PS00061">
    <property type="entry name" value="ADH_SHORT"/>
    <property type="match status" value="1"/>
</dbReference>
<dbReference type="Gene3D" id="3.40.50.720">
    <property type="entry name" value="NAD(P)-binding Rossmann-like Domain"/>
    <property type="match status" value="1"/>
</dbReference>
<dbReference type="Pfam" id="PF13561">
    <property type="entry name" value="adh_short_C2"/>
    <property type="match status" value="1"/>
</dbReference>
<dbReference type="PANTHER" id="PTHR42760">
    <property type="entry name" value="SHORT-CHAIN DEHYDROGENASES/REDUCTASES FAMILY MEMBER"/>
    <property type="match status" value="1"/>
</dbReference>
<dbReference type="PANTHER" id="PTHR42760:SF122">
    <property type="entry name" value="NAD(P)-BINDING PROTEIN"/>
    <property type="match status" value="1"/>
</dbReference>
<evidence type="ECO:0008006" key="5">
    <source>
        <dbReference type="Google" id="ProtNLM"/>
    </source>
</evidence>
<dbReference type="GO" id="GO:0006633">
    <property type="term" value="P:fatty acid biosynthetic process"/>
    <property type="evidence" value="ECO:0007669"/>
    <property type="project" value="TreeGrafter"/>
</dbReference>
<dbReference type="FunFam" id="3.40.50.720:FF:000084">
    <property type="entry name" value="Short-chain dehydrogenase reductase"/>
    <property type="match status" value="1"/>
</dbReference>
<dbReference type="OrthoDB" id="498125at2759"/>
<sequence>MANIEAPPKSRKMHDLTDQIVLITGIGCIGEGWSNGLTIATLFARQGATIFGCDISSEAAQQAKTRILSDSPNADITVMQIDVTSSPDVKKFVNACMEKHGRIDILINNVGRSEPGDPETISEEMWDQQIELNLKSIYLTTHHVLPIMGSQSQNPNHPSGKKPNHSIVNISSVAALRYIGKPQVAYSTAKGAIRSFTRTTAVMYAAKGVRVNCVVPGLMDTPLVKTLAEKYAGEDYEGYRKVRERQVPMGRMGSAWDVAGAVLYLVSWEAGYVTGAEIVVDGGWEAGYVTGAEIVVDGGLVGSTGRL</sequence>
<name>A0A9N9PWF1_9HELO</name>
<evidence type="ECO:0000256" key="2">
    <source>
        <dbReference type="ARBA" id="ARBA00022857"/>
    </source>
</evidence>
<dbReference type="CDD" id="cd05233">
    <property type="entry name" value="SDR_c"/>
    <property type="match status" value="1"/>
</dbReference>
<dbReference type="GO" id="GO:0016616">
    <property type="term" value="F:oxidoreductase activity, acting on the CH-OH group of donors, NAD or NADP as acceptor"/>
    <property type="evidence" value="ECO:0007669"/>
    <property type="project" value="TreeGrafter"/>
</dbReference>
<dbReference type="AlphaFoldDB" id="A0A9N9PWF1"/>
<accession>A0A9N9PWF1</accession>
<comment type="caution">
    <text evidence="3">The sequence shown here is derived from an EMBL/GenBank/DDBJ whole genome shotgun (WGS) entry which is preliminary data.</text>
</comment>
<protein>
    <recommendedName>
        <fullName evidence="5">NAD(P)-binding protein</fullName>
    </recommendedName>
</protein>
<evidence type="ECO:0000313" key="4">
    <source>
        <dbReference type="Proteomes" id="UP000701801"/>
    </source>
</evidence>
<dbReference type="PRINTS" id="PR00080">
    <property type="entry name" value="SDRFAMILY"/>
</dbReference>
<organism evidence="3 4">
    <name type="scientific">Hymenoscyphus albidus</name>
    <dbReference type="NCBI Taxonomy" id="595503"/>
    <lineage>
        <taxon>Eukaryota</taxon>
        <taxon>Fungi</taxon>
        <taxon>Dikarya</taxon>
        <taxon>Ascomycota</taxon>
        <taxon>Pezizomycotina</taxon>
        <taxon>Leotiomycetes</taxon>
        <taxon>Helotiales</taxon>
        <taxon>Helotiaceae</taxon>
        <taxon>Hymenoscyphus</taxon>
    </lineage>
</organism>
<evidence type="ECO:0000313" key="3">
    <source>
        <dbReference type="EMBL" id="CAG8977428.1"/>
    </source>
</evidence>
<keyword evidence="2" id="KW-0521">NADP</keyword>
<dbReference type="GO" id="GO:0048038">
    <property type="term" value="F:quinone binding"/>
    <property type="evidence" value="ECO:0007669"/>
    <property type="project" value="TreeGrafter"/>
</dbReference>
<dbReference type="InterPro" id="IPR036291">
    <property type="entry name" value="NAD(P)-bd_dom_sf"/>
</dbReference>
<dbReference type="InterPro" id="IPR002347">
    <property type="entry name" value="SDR_fam"/>
</dbReference>
<dbReference type="GO" id="GO:0009688">
    <property type="term" value="P:abscisic acid biosynthetic process"/>
    <property type="evidence" value="ECO:0007669"/>
    <property type="project" value="UniProtKB-ARBA"/>
</dbReference>